<dbReference type="KEGG" id="gob:Gobs_2615"/>
<keyword evidence="2" id="KW-1133">Transmembrane helix</keyword>
<dbReference type="EMBL" id="CP001867">
    <property type="protein sequence ID" value="ADB75257.1"/>
    <property type="molecule type" value="Genomic_DNA"/>
</dbReference>
<evidence type="ECO:0000313" key="3">
    <source>
        <dbReference type="EMBL" id="ADB75257.1"/>
    </source>
</evidence>
<proteinExistence type="predicted"/>
<protein>
    <submittedName>
        <fullName evidence="3">Uncharacterized protein</fullName>
    </submittedName>
</protein>
<evidence type="ECO:0000256" key="1">
    <source>
        <dbReference type="SAM" id="MobiDB-lite"/>
    </source>
</evidence>
<organism evidence="3 4">
    <name type="scientific">Geodermatophilus obscurus (strain ATCC 25078 / DSM 43160 / JCM 3152 / CCUG 61914 / KCC A-0152 / KCTC 9177 / NBRC 13315 / NRRL B-3577 / G-20)</name>
    <dbReference type="NCBI Taxonomy" id="526225"/>
    <lineage>
        <taxon>Bacteria</taxon>
        <taxon>Bacillati</taxon>
        <taxon>Actinomycetota</taxon>
        <taxon>Actinomycetes</taxon>
        <taxon>Geodermatophilales</taxon>
        <taxon>Geodermatophilaceae</taxon>
        <taxon>Geodermatophilus</taxon>
    </lineage>
</organism>
<dbReference type="RefSeq" id="WP_012948691.1">
    <property type="nucleotide sequence ID" value="NC_013757.1"/>
</dbReference>
<accession>D2S5H7</accession>
<keyword evidence="4" id="KW-1185">Reference proteome</keyword>
<evidence type="ECO:0000256" key="2">
    <source>
        <dbReference type="SAM" id="Phobius"/>
    </source>
</evidence>
<dbReference type="AlphaFoldDB" id="D2S5H7"/>
<reference evidence="3 4" key="1">
    <citation type="journal article" date="2010" name="Stand. Genomic Sci.">
        <title>Complete genome sequence of Geodermatophilus obscurus type strain (G-20).</title>
        <authorList>
            <person name="Ivanova N."/>
            <person name="Sikorski J."/>
            <person name="Jando M."/>
            <person name="Munk C."/>
            <person name="Lapidus A."/>
            <person name="Glavina Del Rio T."/>
            <person name="Copeland A."/>
            <person name="Tice H."/>
            <person name="Cheng J.-F."/>
            <person name="Lucas S."/>
            <person name="Chen F."/>
            <person name="Nolan M."/>
            <person name="Bruce D."/>
            <person name="Goodwin L."/>
            <person name="Pitluck S."/>
            <person name="Mavromatis K."/>
            <person name="Mikhailova N."/>
            <person name="Pati A."/>
            <person name="Chen A."/>
            <person name="Palaniappan K."/>
            <person name="Land M."/>
            <person name="Hauser L."/>
            <person name="Chang Y.-J."/>
            <person name="Jeffries C.D."/>
            <person name="Meincke L."/>
            <person name="Brettin T."/>
            <person name="Detter J.C."/>
            <person name="Detter J.C."/>
            <person name="Rohde M."/>
            <person name="Goeker M."/>
            <person name="Bristow J."/>
            <person name="Eisen J.A."/>
            <person name="Markowitz V."/>
            <person name="Hugenholtz P."/>
            <person name="Kyrpides N.C."/>
            <person name="Klenk H.-P."/>
        </authorList>
    </citation>
    <scope>NUCLEOTIDE SEQUENCE [LARGE SCALE GENOMIC DNA]</scope>
    <source>
        <strain evidence="4">ATCC 25078 / DSM 43160 / JCM 3152 / KCC A-0152 / KCTC 9177 / NBRC 13315 / NRRL B-3577 / G-20</strain>
    </source>
</reference>
<name>D2S5H7_GEOOG</name>
<dbReference type="Proteomes" id="UP000001382">
    <property type="component" value="Chromosome"/>
</dbReference>
<feature type="region of interest" description="Disordered" evidence="1">
    <location>
        <begin position="142"/>
        <end position="164"/>
    </location>
</feature>
<keyword evidence="2" id="KW-0812">Transmembrane</keyword>
<keyword evidence="2" id="KW-0472">Membrane</keyword>
<feature type="transmembrane region" description="Helical" evidence="2">
    <location>
        <begin position="6"/>
        <end position="24"/>
    </location>
</feature>
<reference evidence="4" key="2">
    <citation type="submission" date="2010-01" db="EMBL/GenBank/DDBJ databases">
        <title>The complete genome of Geodermatophilus obscurus DSM 43160.</title>
        <authorList>
            <consortium name="US DOE Joint Genome Institute (JGI-PGF)"/>
            <person name="Lucas S."/>
            <person name="Copeland A."/>
            <person name="Lapidus A."/>
            <person name="Glavina del Rio T."/>
            <person name="Dalin E."/>
            <person name="Tice H."/>
            <person name="Bruce D."/>
            <person name="Goodwin L."/>
            <person name="Pitluck S."/>
            <person name="Kyrpides N."/>
            <person name="Mavromatis K."/>
            <person name="Ivanova N."/>
            <person name="Munk A.C."/>
            <person name="Brettin T."/>
            <person name="Detter J.C."/>
            <person name="Han C."/>
            <person name="Larimer F."/>
            <person name="Land M."/>
            <person name="Hauser L."/>
            <person name="Markowitz V."/>
            <person name="Cheng J.-F."/>
            <person name="Hugenholtz P."/>
            <person name="Woyke T."/>
            <person name="Wu D."/>
            <person name="Jando M."/>
            <person name="Schneider S."/>
            <person name="Klenk H.-P."/>
            <person name="Eisen J.A."/>
        </authorList>
    </citation>
    <scope>NUCLEOTIDE SEQUENCE [LARGE SCALE GENOMIC DNA]</scope>
    <source>
        <strain evidence="4">ATCC 25078 / DSM 43160 / JCM 3152 / KCC A-0152 / KCTC 9177 / NBRC 13315 / NRRL B-3577 / G-20</strain>
    </source>
</reference>
<evidence type="ECO:0000313" key="4">
    <source>
        <dbReference type="Proteomes" id="UP000001382"/>
    </source>
</evidence>
<gene>
    <name evidence="3" type="ordered locus">Gobs_2615</name>
</gene>
<sequence>MSVLDVLVSVSLAFVGALLGVFFTRGYGRWTRAAAARDKARDELDEIMRLRWWRTPFTYGNGDNRAAAQHYDERLPSYLRAAGVSEELISRLRDELDAFRWHAQADDDEASRLEKMDLDRLDEVADDIHIWLDEADRRHRESYPVSMGSRGTKGNQKSLMGIPA</sequence>
<dbReference type="HOGENOM" id="CLU_1616654_0_0_11"/>